<accession>A0A4P6YW10</accession>
<dbReference type="Pfam" id="PF11114">
    <property type="entry name" value="Minor_capsid_2"/>
    <property type="match status" value="1"/>
</dbReference>
<keyword evidence="2" id="KW-1185">Reference proteome</keyword>
<gene>
    <name evidence="1" type="ORF">EQG49_11190</name>
</gene>
<name>A0A4P6YW10_9LACO</name>
<protein>
    <recommendedName>
        <fullName evidence="3">Minor capsid protein</fullName>
    </recommendedName>
</protein>
<sequence length="113" mass="12912">MSFNMKIDVRDLKELINKSSPQQVRKASFLMANQILLDTNRFVPLRFGDLRDSGHVAPDGSSIIWSAQYASFVYDMDEASAWTTAGTTSHWDEPATQQYQEQWGQVFMKGLDF</sequence>
<dbReference type="Proteomes" id="UP000292886">
    <property type="component" value="Chromosome"/>
</dbReference>
<dbReference type="AlphaFoldDB" id="A0A4P6YW10"/>
<evidence type="ECO:0008006" key="3">
    <source>
        <dbReference type="Google" id="ProtNLM"/>
    </source>
</evidence>
<dbReference type="KEGG" id="wei:EQG49_11190"/>
<dbReference type="RefSeq" id="WP_133364048.1">
    <property type="nucleotide sequence ID" value="NZ_CP037940.1"/>
</dbReference>
<evidence type="ECO:0000313" key="2">
    <source>
        <dbReference type="Proteomes" id="UP000292886"/>
    </source>
</evidence>
<reference evidence="2" key="1">
    <citation type="submission" date="2019-03" db="EMBL/GenBank/DDBJ databases">
        <title>Weissella sp. 26KH-42 Genome sequencing.</title>
        <authorList>
            <person name="Heo J."/>
            <person name="Kim S.-J."/>
            <person name="Kim J.-S."/>
            <person name="Hong S.-B."/>
            <person name="Kwon S.-W."/>
        </authorList>
    </citation>
    <scope>NUCLEOTIDE SEQUENCE [LARGE SCALE GENOMIC DNA]</scope>
    <source>
        <strain evidence="2">26KH-42</strain>
    </source>
</reference>
<evidence type="ECO:0000313" key="1">
    <source>
        <dbReference type="EMBL" id="QBO36971.1"/>
    </source>
</evidence>
<dbReference type="EMBL" id="CP037940">
    <property type="protein sequence ID" value="QBO36971.1"/>
    <property type="molecule type" value="Genomic_DNA"/>
</dbReference>
<dbReference type="InterPro" id="IPR021080">
    <property type="entry name" value="Minor_capsid_protein"/>
</dbReference>
<organism evidence="1 2">
    <name type="scientific">Periweissella cryptocerci</name>
    <dbReference type="NCBI Taxonomy" id="2506420"/>
    <lineage>
        <taxon>Bacteria</taxon>
        <taxon>Bacillati</taxon>
        <taxon>Bacillota</taxon>
        <taxon>Bacilli</taxon>
        <taxon>Lactobacillales</taxon>
        <taxon>Lactobacillaceae</taxon>
        <taxon>Periweissella</taxon>
    </lineage>
</organism>
<proteinExistence type="predicted"/>
<dbReference type="OrthoDB" id="2221953at2"/>